<evidence type="ECO:0000313" key="2">
    <source>
        <dbReference type="Proteomes" id="UP000516320"/>
    </source>
</evidence>
<dbReference type="SFLD" id="SFLDS00003">
    <property type="entry name" value="Haloacid_Dehalogenase"/>
    <property type="match status" value="1"/>
</dbReference>
<dbReference type="SUPFAM" id="SSF56784">
    <property type="entry name" value="HAD-like"/>
    <property type="match status" value="1"/>
</dbReference>
<keyword evidence="1" id="KW-0378">Hydrolase</keyword>
<dbReference type="GO" id="GO:0016791">
    <property type="term" value="F:phosphatase activity"/>
    <property type="evidence" value="ECO:0007669"/>
    <property type="project" value="TreeGrafter"/>
</dbReference>
<keyword evidence="2" id="KW-1185">Reference proteome</keyword>
<dbReference type="PANTHER" id="PTHR10000">
    <property type="entry name" value="PHOSPHOSERINE PHOSPHATASE"/>
    <property type="match status" value="1"/>
</dbReference>
<dbReference type="Gene3D" id="3.30.1240.10">
    <property type="match status" value="1"/>
</dbReference>
<dbReference type="EMBL" id="CP046884">
    <property type="protein sequence ID" value="QNQ91389.1"/>
    <property type="molecule type" value="Genomic_DNA"/>
</dbReference>
<accession>A0A7H0SS64</accession>
<gene>
    <name evidence="1" type="ORF">GP475_04045</name>
</gene>
<organism evidence="1 2">
    <name type="scientific">Corynebacterium poyangense</name>
    <dbReference type="NCBI Taxonomy" id="2684405"/>
    <lineage>
        <taxon>Bacteria</taxon>
        <taxon>Bacillati</taxon>
        <taxon>Actinomycetota</taxon>
        <taxon>Actinomycetes</taxon>
        <taxon>Mycobacteriales</taxon>
        <taxon>Corynebacteriaceae</taxon>
        <taxon>Corynebacterium</taxon>
    </lineage>
</organism>
<dbReference type="InterPro" id="IPR006379">
    <property type="entry name" value="HAD-SF_hydro_IIB"/>
</dbReference>
<dbReference type="AlphaFoldDB" id="A0A7H0SS64"/>
<dbReference type="KEGG" id="cpoy:GP475_04045"/>
<proteinExistence type="predicted"/>
<name>A0A7H0SS64_9CORY</name>
<dbReference type="PANTHER" id="PTHR10000:SF53">
    <property type="entry name" value="5-AMINO-6-(5-PHOSPHO-D-RIBITYLAMINO)URACIL PHOSPHATASE YBJI-RELATED"/>
    <property type="match status" value="1"/>
</dbReference>
<dbReference type="SFLD" id="SFLDG01140">
    <property type="entry name" value="C2.B:_Phosphomannomutase_and_P"/>
    <property type="match status" value="1"/>
</dbReference>
<dbReference type="Proteomes" id="UP000516320">
    <property type="component" value="Chromosome"/>
</dbReference>
<reference evidence="1 2" key="1">
    <citation type="submission" date="2019-12" db="EMBL/GenBank/DDBJ databases">
        <title>Corynebacterium sp. nov., isolated from feces of the Anser Albifrons in China.</title>
        <authorList>
            <person name="Liu Q."/>
        </authorList>
    </citation>
    <scope>NUCLEOTIDE SEQUENCE [LARGE SCALE GENOMIC DNA]</scope>
    <source>
        <strain evidence="1 2">4H37-19</strain>
    </source>
</reference>
<dbReference type="InterPro" id="IPR036412">
    <property type="entry name" value="HAD-like_sf"/>
</dbReference>
<evidence type="ECO:0000313" key="1">
    <source>
        <dbReference type="EMBL" id="QNQ91389.1"/>
    </source>
</evidence>
<sequence>MDPALISCDMDGTLLDVAGHLPPGFPDLHQRLKAKGIIFTPASGRQLATLHDMFSDLGPELSCLAENGAVVFSQGEIISTTPLNPAVGHALVSAIGDHWESGKNDLDIVVCLPHKAFIHSRKNLAGEKEIKKYYHSLGVSNNLHETISHELIKVAIYTRDDAEKHIDMIRRAAAAGASSSGDFHAVVSGKHWIDVMNPKANKGRGLHQLREQLGIAQSDTIAFGDYLNDYELLIEAGTAWAMANAHPRIHEIADHTAPSNRDYGVMTVLENHYGL</sequence>
<dbReference type="InterPro" id="IPR023214">
    <property type="entry name" value="HAD_sf"/>
</dbReference>
<dbReference type="NCBIfam" id="TIGR01484">
    <property type="entry name" value="HAD-SF-IIB"/>
    <property type="match status" value="1"/>
</dbReference>
<dbReference type="GO" id="GO:0000287">
    <property type="term" value="F:magnesium ion binding"/>
    <property type="evidence" value="ECO:0007669"/>
    <property type="project" value="TreeGrafter"/>
</dbReference>
<dbReference type="InterPro" id="IPR000150">
    <property type="entry name" value="Cof"/>
</dbReference>
<dbReference type="Pfam" id="PF08282">
    <property type="entry name" value="Hydrolase_3"/>
    <property type="match status" value="1"/>
</dbReference>
<dbReference type="GO" id="GO:0005829">
    <property type="term" value="C:cytosol"/>
    <property type="evidence" value="ECO:0007669"/>
    <property type="project" value="TreeGrafter"/>
</dbReference>
<protein>
    <submittedName>
        <fullName evidence="1">Cof-type HAD-IIB family hydrolase</fullName>
    </submittedName>
</protein>
<dbReference type="Gene3D" id="3.40.50.1000">
    <property type="entry name" value="HAD superfamily/HAD-like"/>
    <property type="match status" value="1"/>
</dbReference>
<dbReference type="NCBIfam" id="TIGR00099">
    <property type="entry name" value="Cof-subfamily"/>
    <property type="match status" value="1"/>
</dbReference>